<comment type="subunit">
    <text evidence="3 15">Tetramer of two alpha and two beta subunits.</text>
</comment>
<dbReference type="EMBL" id="JBDXMX010000008">
    <property type="protein sequence ID" value="MEO9249036.1"/>
    <property type="molecule type" value="Genomic_DNA"/>
</dbReference>
<evidence type="ECO:0000256" key="8">
    <source>
        <dbReference type="ARBA" id="ARBA00022741"/>
    </source>
</evidence>
<dbReference type="SUPFAM" id="SSF54991">
    <property type="entry name" value="Anticodon-binding domain of PheRS"/>
    <property type="match status" value="1"/>
</dbReference>
<dbReference type="InterPro" id="IPR009061">
    <property type="entry name" value="DNA-bd_dom_put_sf"/>
</dbReference>
<evidence type="ECO:0000256" key="16">
    <source>
        <dbReference type="PROSITE-ProRule" id="PRU00209"/>
    </source>
</evidence>
<sequence>MRIPLSWLREFVPVPADATAEDVMADLVRVGFEEEGVHRPADELSGPIVVGEVLEMVPEPQSNGKTINWCQVRVVPEGAEQTLTGEGIDPSGVQGVVCGAHNFQVGDKVIVTLPGAVLPGDFRISPRKTYGHVSAGMIASARELGLGEDHDGIIVLSTVGLSAEHGNGPEPGTDVLELLHLRDEAAEINVTADRSYAFSIRGVAREYAHANGLPFTDPASLVTAPVPDGKGFPVRLEDAGPIYGVPGCDRFVARTVTGIDASRPTPPWMAQRLRLAGMRSISLAVDISNYVMWELGQPLHFYDAEKLQGPIVVRRAAAGERLTTLDGKDRTLSAEDLLITDGSGPIGLAGVMGGGQTEVSGSTTTVLIESAHFDPVSMGRTRRRHRLPSEASKRNERGVDWEIADEAAERAVQLLVELAGGTPGPGITDVGTRPESRVIELPAAYPGARLGIQYTEQQVEDVLRELGATVRRAGVTAGGQGLGPDAGPAGSVFTVTAPSWRHDLEIREDLVEEIARLIGYDQIPSTLPVAPPGRGLTREQAARRRVVQGLADAGLTEVLAYPFVSEAQNRFFGSATEQEGSRQQMVHLANPISAEFGYLRTSLLPGLLDIARRNHSRGFRDLALYESGLVFLPQGPLGSASIPPLGRRPDDEVLAGLDAGIPDQPRRVAAVFTGHDSAPGPGHAPRAVDWQDALGAAQDVAALLGVELQVVQGRHQAFHPGRTAELRLAPAQHRSGTAEVSDGAGATGIEVGVAGELLPAWLEDADLPARTVAMELDLDALVAAAAGVVVAGPLSTFPATSQDVALVVADDVVAGDVLATLREGAGELLEDAALFDVYSGPGVEEGHQSLAFSLRFRAPDRTLTADEASAARAAATELAARRHGAVQR</sequence>
<dbReference type="InterPro" id="IPR036690">
    <property type="entry name" value="Fdx_antiC-bd_sf"/>
</dbReference>
<keyword evidence="9 15" id="KW-0067">ATP-binding</keyword>
<dbReference type="PANTHER" id="PTHR10947">
    <property type="entry name" value="PHENYLALANYL-TRNA SYNTHETASE BETA CHAIN AND LEUCINE-RICH REPEAT-CONTAINING PROTEIN 47"/>
    <property type="match status" value="1"/>
</dbReference>
<dbReference type="RefSeq" id="WP_347921678.1">
    <property type="nucleotide sequence ID" value="NZ_JBDXMX010000008.1"/>
</dbReference>
<dbReference type="InterPro" id="IPR045060">
    <property type="entry name" value="Phe-tRNA-ligase_IIc_bsu"/>
</dbReference>
<dbReference type="SMART" id="SM00873">
    <property type="entry name" value="B3_4"/>
    <property type="match status" value="1"/>
</dbReference>
<evidence type="ECO:0000256" key="11">
    <source>
        <dbReference type="ARBA" id="ARBA00022884"/>
    </source>
</evidence>
<dbReference type="Pfam" id="PF03147">
    <property type="entry name" value="FDX-ACB"/>
    <property type="match status" value="1"/>
</dbReference>
<keyword evidence="10 15" id="KW-0460">Magnesium</keyword>
<keyword evidence="6 15" id="KW-0436">Ligase</keyword>
<dbReference type="InterPro" id="IPR005121">
    <property type="entry name" value="Fdx_antiC-bd"/>
</dbReference>
<evidence type="ECO:0000256" key="3">
    <source>
        <dbReference type="ARBA" id="ARBA00011209"/>
    </source>
</evidence>
<evidence type="ECO:0000256" key="7">
    <source>
        <dbReference type="ARBA" id="ARBA00022723"/>
    </source>
</evidence>
<feature type="binding site" evidence="15">
    <location>
        <position position="513"/>
    </location>
    <ligand>
        <name>Mg(2+)</name>
        <dbReference type="ChEBI" id="CHEBI:18420"/>
        <note>shared with alpha subunit</note>
    </ligand>
</feature>
<feature type="domain" description="TRNA-binding" evidence="17">
    <location>
        <begin position="42"/>
        <end position="176"/>
    </location>
</feature>
<evidence type="ECO:0000256" key="9">
    <source>
        <dbReference type="ARBA" id="ARBA00022840"/>
    </source>
</evidence>
<dbReference type="InterPro" id="IPR002547">
    <property type="entry name" value="tRNA-bd_dom"/>
</dbReference>
<keyword evidence="4 15" id="KW-0963">Cytoplasm</keyword>
<dbReference type="CDD" id="cd00769">
    <property type="entry name" value="PheRS_beta_core"/>
    <property type="match status" value="1"/>
</dbReference>
<dbReference type="PANTHER" id="PTHR10947:SF0">
    <property type="entry name" value="PHENYLALANINE--TRNA LIGASE BETA SUBUNIT"/>
    <property type="match status" value="1"/>
</dbReference>
<keyword evidence="11 16" id="KW-0694">RNA-binding</keyword>
<dbReference type="InterPro" id="IPR033714">
    <property type="entry name" value="tRNA_bind_bactPheRS"/>
</dbReference>
<dbReference type="InterPro" id="IPR005147">
    <property type="entry name" value="tRNA_synthase_B5-dom"/>
</dbReference>
<dbReference type="SUPFAM" id="SSF46955">
    <property type="entry name" value="Putative DNA-binding domain"/>
    <property type="match status" value="1"/>
</dbReference>
<dbReference type="Pfam" id="PF03484">
    <property type="entry name" value="B5"/>
    <property type="match status" value="1"/>
</dbReference>
<comment type="caution">
    <text evidence="20">The sequence shown here is derived from an EMBL/GenBank/DDBJ whole genome shotgun (WGS) entry which is preliminary data.</text>
</comment>
<dbReference type="InterPro" id="IPR012340">
    <property type="entry name" value="NA-bd_OB-fold"/>
</dbReference>
<accession>A0ABV0ILK8</accession>
<dbReference type="InterPro" id="IPR004532">
    <property type="entry name" value="Phe-tRNA-ligase_IIc_bsu_bact"/>
</dbReference>
<dbReference type="EC" id="6.1.1.20" evidence="15"/>
<evidence type="ECO:0000256" key="14">
    <source>
        <dbReference type="ARBA" id="ARBA00049255"/>
    </source>
</evidence>
<protein>
    <recommendedName>
        <fullName evidence="15">Phenylalanine--tRNA ligase beta subunit</fullName>
        <ecNumber evidence="15">6.1.1.20</ecNumber>
    </recommendedName>
    <alternativeName>
        <fullName evidence="15">Phenylalanyl-tRNA synthetase beta subunit</fullName>
        <shortName evidence="15">PheRS</shortName>
    </alternativeName>
</protein>
<comment type="cofactor">
    <cofactor evidence="15">
        <name>Mg(2+)</name>
        <dbReference type="ChEBI" id="CHEBI:18420"/>
    </cofactor>
    <text evidence="15">Binds 2 magnesium ions per tetramer.</text>
</comment>
<evidence type="ECO:0000256" key="13">
    <source>
        <dbReference type="ARBA" id="ARBA00023146"/>
    </source>
</evidence>
<evidence type="ECO:0000259" key="19">
    <source>
        <dbReference type="PROSITE" id="PS51483"/>
    </source>
</evidence>
<name>A0ABV0ILK8_9MICC</name>
<dbReference type="Gene3D" id="3.30.56.10">
    <property type="match status" value="2"/>
</dbReference>
<proteinExistence type="inferred from homology"/>
<dbReference type="CDD" id="cd02796">
    <property type="entry name" value="tRNA_bind_bactPheRS"/>
    <property type="match status" value="1"/>
</dbReference>
<dbReference type="Gene3D" id="3.50.40.10">
    <property type="entry name" value="Phenylalanyl-trna Synthetase, Chain B, domain 3"/>
    <property type="match status" value="1"/>
</dbReference>
<evidence type="ECO:0000313" key="20">
    <source>
        <dbReference type="EMBL" id="MEO9249036.1"/>
    </source>
</evidence>
<dbReference type="InterPro" id="IPR041616">
    <property type="entry name" value="PheRS_beta_core"/>
</dbReference>
<keyword evidence="7 15" id="KW-0479">Metal-binding</keyword>
<dbReference type="Gene3D" id="2.40.50.140">
    <property type="entry name" value="Nucleic acid-binding proteins"/>
    <property type="match status" value="1"/>
</dbReference>
<comment type="similarity">
    <text evidence="2 15">Belongs to the phenylalanyl-tRNA synthetase beta subunit family. Type 1 subfamily.</text>
</comment>
<dbReference type="SUPFAM" id="SSF50249">
    <property type="entry name" value="Nucleic acid-binding proteins"/>
    <property type="match status" value="1"/>
</dbReference>
<evidence type="ECO:0000256" key="12">
    <source>
        <dbReference type="ARBA" id="ARBA00022917"/>
    </source>
</evidence>
<comment type="subcellular location">
    <subcellularLocation>
        <location evidence="1 15">Cytoplasm</location>
    </subcellularLocation>
</comment>
<evidence type="ECO:0000256" key="2">
    <source>
        <dbReference type="ARBA" id="ARBA00008653"/>
    </source>
</evidence>
<evidence type="ECO:0000256" key="1">
    <source>
        <dbReference type="ARBA" id="ARBA00004496"/>
    </source>
</evidence>
<dbReference type="SUPFAM" id="SSF56037">
    <property type="entry name" value="PheT/TilS domain"/>
    <property type="match status" value="1"/>
</dbReference>
<dbReference type="Pfam" id="PF17759">
    <property type="entry name" value="tRNA_synthFbeta"/>
    <property type="match status" value="1"/>
</dbReference>
<keyword evidence="21" id="KW-1185">Reference proteome</keyword>
<evidence type="ECO:0000313" key="21">
    <source>
        <dbReference type="Proteomes" id="UP001484097"/>
    </source>
</evidence>
<keyword evidence="8 15" id="KW-0547">Nucleotide-binding</keyword>
<dbReference type="InterPro" id="IPR020825">
    <property type="entry name" value="Phe-tRNA_synthase-like_B3/B4"/>
</dbReference>
<dbReference type="GO" id="GO:0004826">
    <property type="term" value="F:phenylalanine-tRNA ligase activity"/>
    <property type="evidence" value="ECO:0007669"/>
    <property type="project" value="UniProtKB-EC"/>
</dbReference>
<dbReference type="Gene3D" id="3.30.70.380">
    <property type="entry name" value="Ferrodoxin-fold anticodon-binding domain"/>
    <property type="match status" value="1"/>
</dbReference>
<dbReference type="InterPro" id="IPR005146">
    <property type="entry name" value="B3/B4_tRNA-bd"/>
</dbReference>
<evidence type="ECO:0000256" key="6">
    <source>
        <dbReference type="ARBA" id="ARBA00022598"/>
    </source>
</evidence>
<feature type="domain" description="B5" evidence="19">
    <location>
        <begin position="434"/>
        <end position="525"/>
    </location>
</feature>
<evidence type="ECO:0000259" key="17">
    <source>
        <dbReference type="PROSITE" id="PS50886"/>
    </source>
</evidence>
<organism evidence="20 21">
    <name type="scientific">Citricoccus nitrophenolicus</name>
    <dbReference type="NCBI Taxonomy" id="863575"/>
    <lineage>
        <taxon>Bacteria</taxon>
        <taxon>Bacillati</taxon>
        <taxon>Actinomycetota</taxon>
        <taxon>Actinomycetes</taxon>
        <taxon>Micrococcales</taxon>
        <taxon>Micrococcaceae</taxon>
        <taxon>Citricoccus</taxon>
    </lineage>
</organism>
<keyword evidence="5 16" id="KW-0820">tRNA-binding</keyword>
<feature type="binding site" evidence="15">
    <location>
        <position position="512"/>
    </location>
    <ligand>
        <name>Mg(2+)</name>
        <dbReference type="ChEBI" id="CHEBI:18420"/>
        <note>shared with alpha subunit</note>
    </ligand>
</feature>
<evidence type="ECO:0000256" key="10">
    <source>
        <dbReference type="ARBA" id="ARBA00022842"/>
    </source>
</evidence>
<dbReference type="SUPFAM" id="SSF55681">
    <property type="entry name" value="Class II aaRS and biotin synthetases"/>
    <property type="match status" value="1"/>
</dbReference>
<evidence type="ECO:0000256" key="15">
    <source>
        <dbReference type="HAMAP-Rule" id="MF_00283"/>
    </source>
</evidence>
<dbReference type="SMART" id="SM00874">
    <property type="entry name" value="B5"/>
    <property type="match status" value="1"/>
</dbReference>
<feature type="binding site" evidence="15">
    <location>
        <position position="509"/>
    </location>
    <ligand>
        <name>Mg(2+)</name>
        <dbReference type="ChEBI" id="CHEBI:18420"/>
        <note>shared with alpha subunit</note>
    </ligand>
</feature>
<dbReference type="PROSITE" id="PS51447">
    <property type="entry name" value="FDX_ACB"/>
    <property type="match status" value="1"/>
</dbReference>
<keyword evidence="12 15" id="KW-0648">Protein biosynthesis</keyword>
<dbReference type="HAMAP" id="MF_00283">
    <property type="entry name" value="Phe_tRNA_synth_beta1"/>
    <property type="match status" value="1"/>
</dbReference>
<evidence type="ECO:0000256" key="4">
    <source>
        <dbReference type="ARBA" id="ARBA00022490"/>
    </source>
</evidence>
<dbReference type="Gene3D" id="3.30.930.10">
    <property type="entry name" value="Bira Bifunctional Protein, Domain 2"/>
    <property type="match status" value="1"/>
</dbReference>
<gene>
    <name evidence="15 20" type="primary">pheT</name>
    <name evidence="20" type="ORF">ABDK96_15235</name>
</gene>
<feature type="binding site" evidence="15">
    <location>
        <position position="503"/>
    </location>
    <ligand>
        <name>Mg(2+)</name>
        <dbReference type="ChEBI" id="CHEBI:18420"/>
        <note>shared with alpha subunit</note>
    </ligand>
</feature>
<reference evidence="20 21" key="1">
    <citation type="submission" date="2024-05" db="EMBL/GenBank/DDBJ databases">
        <authorList>
            <person name="Yi C."/>
        </authorList>
    </citation>
    <scope>NUCLEOTIDE SEQUENCE [LARGE SCALE GENOMIC DNA]</scope>
    <source>
        <strain evidence="20 21">XS13</strain>
    </source>
</reference>
<dbReference type="PROSITE" id="PS51483">
    <property type="entry name" value="B5"/>
    <property type="match status" value="1"/>
</dbReference>
<dbReference type="SMART" id="SM00896">
    <property type="entry name" value="FDX-ACB"/>
    <property type="match status" value="1"/>
</dbReference>
<evidence type="ECO:0000256" key="5">
    <source>
        <dbReference type="ARBA" id="ARBA00022555"/>
    </source>
</evidence>
<dbReference type="Pfam" id="PF03483">
    <property type="entry name" value="B3_4"/>
    <property type="match status" value="1"/>
</dbReference>
<dbReference type="Proteomes" id="UP001484097">
    <property type="component" value="Unassembled WGS sequence"/>
</dbReference>
<feature type="domain" description="FDX-ACB" evidence="18">
    <location>
        <begin position="795"/>
        <end position="888"/>
    </location>
</feature>
<dbReference type="InterPro" id="IPR045864">
    <property type="entry name" value="aa-tRNA-synth_II/BPL/LPL"/>
</dbReference>
<comment type="catalytic activity">
    <reaction evidence="14 15">
        <text>tRNA(Phe) + L-phenylalanine + ATP = L-phenylalanyl-tRNA(Phe) + AMP + diphosphate + H(+)</text>
        <dbReference type="Rhea" id="RHEA:19413"/>
        <dbReference type="Rhea" id="RHEA-COMP:9668"/>
        <dbReference type="Rhea" id="RHEA-COMP:9699"/>
        <dbReference type="ChEBI" id="CHEBI:15378"/>
        <dbReference type="ChEBI" id="CHEBI:30616"/>
        <dbReference type="ChEBI" id="CHEBI:33019"/>
        <dbReference type="ChEBI" id="CHEBI:58095"/>
        <dbReference type="ChEBI" id="CHEBI:78442"/>
        <dbReference type="ChEBI" id="CHEBI:78531"/>
        <dbReference type="ChEBI" id="CHEBI:456215"/>
        <dbReference type="EC" id="6.1.1.20"/>
    </reaction>
</comment>
<keyword evidence="13 15" id="KW-0030">Aminoacyl-tRNA synthetase</keyword>
<dbReference type="NCBIfam" id="TIGR00472">
    <property type="entry name" value="pheT_bact"/>
    <property type="match status" value="1"/>
</dbReference>
<evidence type="ECO:0000259" key="18">
    <source>
        <dbReference type="PROSITE" id="PS51447"/>
    </source>
</evidence>
<dbReference type="PROSITE" id="PS50886">
    <property type="entry name" value="TRBD"/>
    <property type="match status" value="1"/>
</dbReference>